<proteinExistence type="predicted"/>
<keyword evidence="3" id="KW-1185">Reference proteome</keyword>
<evidence type="ECO:0000313" key="2">
    <source>
        <dbReference type="EMBL" id="MCT7980264.1"/>
    </source>
</evidence>
<accession>A0ABT2NEH4</accession>
<evidence type="ECO:0000256" key="1">
    <source>
        <dbReference type="SAM" id="MobiDB-lite"/>
    </source>
</evidence>
<comment type="caution">
    <text evidence="2">The sequence shown here is derived from an EMBL/GenBank/DDBJ whole genome shotgun (WGS) entry which is preliminary data.</text>
</comment>
<evidence type="ECO:0000313" key="3">
    <source>
        <dbReference type="Proteomes" id="UP001525961"/>
    </source>
</evidence>
<gene>
    <name evidence="2" type="ORF">NG792_21305</name>
</gene>
<dbReference type="RefSeq" id="WP_261236745.1">
    <property type="nucleotide sequence ID" value="NZ_JAMXFA010000035.1"/>
</dbReference>
<reference evidence="2 3" key="1">
    <citation type="journal article" date="2022" name="Front. Microbiol.">
        <title>High genomic differentiation and limited gene flow indicate recent cryptic speciation within the genus Laspinema (cyanobacteria).</title>
        <authorList>
            <person name="Stanojkovic A."/>
            <person name="Skoupy S."/>
            <person name="Skaloud P."/>
            <person name="Dvorak P."/>
        </authorList>
    </citation>
    <scope>NUCLEOTIDE SEQUENCE [LARGE SCALE GENOMIC DNA]</scope>
    <source>
        <strain evidence="2 3">D3b</strain>
    </source>
</reference>
<dbReference type="EMBL" id="JAMXFA010000035">
    <property type="protein sequence ID" value="MCT7980264.1"/>
    <property type="molecule type" value="Genomic_DNA"/>
</dbReference>
<protein>
    <submittedName>
        <fullName evidence="2">Uncharacterized protein</fullName>
    </submittedName>
</protein>
<name>A0ABT2NEH4_9CYAN</name>
<feature type="region of interest" description="Disordered" evidence="1">
    <location>
        <begin position="79"/>
        <end position="98"/>
    </location>
</feature>
<dbReference type="Proteomes" id="UP001525961">
    <property type="component" value="Unassembled WGS sequence"/>
</dbReference>
<sequence length="233" mass="27021">MLDFASLKLAKIKENPRDNFVGIRKSASGDGYEFCLPNGFENFPDGDFDAVRDFFFKMYRTFRKFERDNIGTKRFEKNNPEFQQDQDQTTLSGGGISMQTEDGEDCVLYSKIKMIERVLEAYDDLAINSIQKKIRRSEEIDYSQIHKYLDRAIYLDKDVIYIDAMDLPRPTVRYESTDIVNLYCYILDEIVQQLDGDVPDNIQARIIRVDRNVAISTSPPEPNMRLSPHSAPQ</sequence>
<feature type="compositionally biased region" description="Polar residues" evidence="1">
    <location>
        <begin position="80"/>
        <end position="91"/>
    </location>
</feature>
<organism evidence="2 3">
    <name type="scientific">Laspinema olomoucense D3b</name>
    <dbReference type="NCBI Taxonomy" id="2953688"/>
    <lineage>
        <taxon>Bacteria</taxon>
        <taxon>Bacillati</taxon>
        <taxon>Cyanobacteriota</taxon>
        <taxon>Cyanophyceae</taxon>
        <taxon>Oscillatoriophycideae</taxon>
        <taxon>Oscillatoriales</taxon>
        <taxon>Laspinemataceae</taxon>
        <taxon>Laspinema</taxon>
        <taxon>Laspinema olomoucense</taxon>
    </lineage>
</organism>